<dbReference type="Pfam" id="PF24883">
    <property type="entry name" value="NPHP3_N"/>
    <property type="match status" value="2"/>
</dbReference>
<feature type="domain" description="Nephrocystin 3-like N-terminal" evidence="5">
    <location>
        <begin position="381"/>
        <end position="446"/>
    </location>
</feature>
<dbReference type="PROSITE" id="PS50297">
    <property type="entry name" value="ANK_REP_REGION"/>
    <property type="match status" value="3"/>
</dbReference>
<dbReference type="Pfam" id="PF23239">
    <property type="entry name" value="DUF7069"/>
    <property type="match status" value="1"/>
</dbReference>
<evidence type="ECO:0000256" key="1">
    <source>
        <dbReference type="ARBA" id="ARBA00022737"/>
    </source>
</evidence>
<dbReference type="Pfam" id="PF22939">
    <property type="entry name" value="WHD_GPIID"/>
    <property type="match status" value="1"/>
</dbReference>
<sequence length="942" mass="107276">MSQPRNYTVGWICAIRVEYIAAQVFLDEEHDPPEYILQHDNNHYILGRIGKHNVVIVTLPSGKYGTTSAATVARDLLYIFPNVKIGLMVGIDDGAPTEKHDIRLGDVLVSHPGDSNGGLLQYDFALVGLRVLYERKGYCLKTAVERTLEKNKRLRKKFEQPDPSSDRLYECKITHANGEESCFTACGLRGLKLRHLLPEDDDDPEIHYGLIASGNRLMKNALIRDQLASEIDILCFKMEVTGLMNHFPCLAIRSICDYSDSHKNKKWQGYAAMIAAAYTKDLINQIQPNKVALENTIKDHLLGNESKISEKKMTQLFIGLEKIATKQLDVSKQQLKVQKHLADNEILKQERECLRLFRLTSGTQDITYEWYKHRVEDRVENTCMWFLKHQHFQSWLKADSGPLFVSADPGCGKSVLAKYLIDHVLPETAKATNVCYFFFKTQDQHTIRQALSLFYETVIDTDGNATVRKGCFGYDPRTGSVTIVLDAIDECSESASLIKSIEKQFYSGAVNYGKLKFLLTSRPYRQIISDFYGLAEAFPEIHIPGEEESEVISYEVNHVIAHRIQRSSTKRQWSPAIENHLRNKLQHNSHRTYLWVYLIFEHLEAEDFKKAPKGIDLAIENLPRTVNEAYEQILSRSKNNRYVQKALSVILAACRPLKISEMKVAMEIESTSQSLEDLDPETDEDFKVRLRSCCGLFISIYEENIHFLHQTAREFLIRADSGLTTTPSLVPPFQGSITLRDANDILAKCCVRYLDFFNFDGHTMDDAKEEMLASFQSYAFSSYSAIYWADHFREAQDGAYPAFLDCVMRIINPGSHSFSQWNLHWRNHERPSNRRWNGPLQERNDNDETLLIQAVNNGHKIAIRVLVEKGANIEAADNQGQTPLIWAVKVDHEPTVKYLLEKGANTDARDHSFGQTALSWAAERGYETIAALLITNGADIEA</sequence>
<dbReference type="AlphaFoldDB" id="A0A9N9VUJ8"/>
<dbReference type="Pfam" id="PF12796">
    <property type="entry name" value="Ank_2"/>
    <property type="match status" value="1"/>
</dbReference>
<dbReference type="PROSITE" id="PS50088">
    <property type="entry name" value="ANK_REPEAT"/>
    <property type="match status" value="3"/>
</dbReference>
<dbReference type="GO" id="GO:0009116">
    <property type="term" value="P:nucleoside metabolic process"/>
    <property type="evidence" value="ECO:0007669"/>
    <property type="project" value="InterPro"/>
</dbReference>
<name>A0A9N9VUJ8_9HYPO</name>
<protein>
    <recommendedName>
        <fullName evidence="8">Nucleoside phosphorylase domain-containing protein</fullName>
    </recommendedName>
</protein>
<dbReference type="Proteomes" id="UP000696573">
    <property type="component" value="Unassembled WGS sequence"/>
</dbReference>
<dbReference type="SMART" id="SM00248">
    <property type="entry name" value="ANK"/>
    <property type="match status" value="3"/>
</dbReference>
<dbReference type="OrthoDB" id="163438at2759"/>
<dbReference type="PANTHER" id="PTHR46082">
    <property type="entry name" value="ATP/GTP-BINDING PROTEIN-RELATED"/>
    <property type="match status" value="1"/>
</dbReference>
<reference evidence="6" key="1">
    <citation type="submission" date="2021-10" db="EMBL/GenBank/DDBJ databases">
        <authorList>
            <person name="Piombo E."/>
        </authorList>
    </citation>
    <scope>NUCLEOTIDE SEQUENCE</scope>
</reference>
<dbReference type="Gene3D" id="1.25.40.20">
    <property type="entry name" value="Ankyrin repeat-containing domain"/>
    <property type="match status" value="1"/>
</dbReference>
<keyword evidence="2" id="KW-0040">ANK repeat</keyword>
<feature type="domain" description="GPI inositol-deacylase winged helix" evidence="3">
    <location>
        <begin position="631"/>
        <end position="719"/>
    </location>
</feature>
<feature type="domain" description="Nephrocystin 3-like N-terminal" evidence="5">
    <location>
        <begin position="478"/>
        <end position="522"/>
    </location>
</feature>
<dbReference type="InterPro" id="IPR054471">
    <property type="entry name" value="GPIID_WHD"/>
</dbReference>
<feature type="repeat" description="ANK" evidence="2">
    <location>
        <begin position="913"/>
        <end position="942"/>
    </location>
</feature>
<dbReference type="Gene3D" id="3.40.50.1580">
    <property type="entry name" value="Nucleoside phosphorylase domain"/>
    <property type="match status" value="1"/>
</dbReference>
<dbReference type="EMBL" id="CABFNQ020000743">
    <property type="protein sequence ID" value="CAH0031822.1"/>
    <property type="molecule type" value="Genomic_DNA"/>
</dbReference>
<dbReference type="SUPFAM" id="SSF48403">
    <property type="entry name" value="Ankyrin repeat"/>
    <property type="match status" value="1"/>
</dbReference>
<evidence type="ECO:0008006" key="8">
    <source>
        <dbReference type="Google" id="ProtNLM"/>
    </source>
</evidence>
<dbReference type="InterPro" id="IPR027417">
    <property type="entry name" value="P-loop_NTPase"/>
</dbReference>
<evidence type="ECO:0000259" key="4">
    <source>
        <dbReference type="Pfam" id="PF23239"/>
    </source>
</evidence>
<dbReference type="Gene3D" id="3.40.50.300">
    <property type="entry name" value="P-loop containing nucleotide triphosphate hydrolases"/>
    <property type="match status" value="1"/>
</dbReference>
<evidence type="ECO:0000313" key="6">
    <source>
        <dbReference type="EMBL" id="CAH0031822.1"/>
    </source>
</evidence>
<evidence type="ECO:0000256" key="2">
    <source>
        <dbReference type="PROSITE-ProRule" id="PRU00023"/>
    </source>
</evidence>
<accession>A0A9N9VUJ8</accession>
<dbReference type="InterPro" id="IPR056884">
    <property type="entry name" value="NPHP3-like_N"/>
</dbReference>
<dbReference type="InterPro" id="IPR055497">
    <property type="entry name" value="DUF7069"/>
</dbReference>
<feature type="domain" description="DUF7069" evidence="4">
    <location>
        <begin position="552"/>
        <end position="621"/>
    </location>
</feature>
<keyword evidence="1" id="KW-0677">Repeat</keyword>
<evidence type="ECO:0000313" key="7">
    <source>
        <dbReference type="Proteomes" id="UP000696573"/>
    </source>
</evidence>
<comment type="caution">
    <text evidence="6">The sequence shown here is derived from an EMBL/GenBank/DDBJ whole genome shotgun (WGS) entry which is preliminary data.</text>
</comment>
<proteinExistence type="predicted"/>
<evidence type="ECO:0000259" key="5">
    <source>
        <dbReference type="Pfam" id="PF24883"/>
    </source>
</evidence>
<dbReference type="InterPro" id="IPR002110">
    <property type="entry name" value="Ankyrin_rpt"/>
</dbReference>
<dbReference type="SUPFAM" id="SSF53167">
    <property type="entry name" value="Purine and uridine phosphorylases"/>
    <property type="match status" value="1"/>
</dbReference>
<dbReference type="Pfam" id="PF00023">
    <property type="entry name" value="Ank"/>
    <property type="match status" value="1"/>
</dbReference>
<dbReference type="InterPro" id="IPR036770">
    <property type="entry name" value="Ankyrin_rpt-contain_sf"/>
</dbReference>
<dbReference type="InterPro" id="IPR035994">
    <property type="entry name" value="Nucleoside_phosphorylase_sf"/>
</dbReference>
<dbReference type="PANTHER" id="PTHR46082:SF11">
    <property type="entry name" value="AAA+ ATPASE DOMAIN-CONTAINING PROTEIN-RELATED"/>
    <property type="match status" value="1"/>
</dbReference>
<evidence type="ECO:0000259" key="3">
    <source>
        <dbReference type="Pfam" id="PF22939"/>
    </source>
</evidence>
<organism evidence="6 7">
    <name type="scientific">Clonostachys rhizophaga</name>
    <dbReference type="NCBI Taxonomy" id="160324"/>
    <lineage>
        <taxon>Eukaryota</taxon>
        <taxon>Fungi</taxon>
        <taxon>Dikarya</taxon>
        <taxon>Ascomycota</taxon>
        <taxon>Pezizomycotina</taxon>
        <taxon>Sordariomycetes</taxon>
        <taxon>Hypocreomycetidae</taxon>
        <taxon>Hypocreales</taxon>
        <taxon>Bionectriaceae</taxon>
        <taxon>Clonostachys</taxon>
    </lineage>
</organism>
<dbReference type="InterPro" id="IPR053137">
    <property type="entry name" value="NLR-like"/>
</dbReference>
<feature type="repeat" description="ANK" evidence="2">
    <location>
        <begin position="846"/>
        <end position="878"/>
    </location>
</feature>
<gene>
    <name evidence="6" type="ORF">CRHIZ90672A_00014491</name>
</gene>
<dbReference type="SUPFAM" id="SSF52540">
    <property type="entry name" value="P-loop containing nucleoside triphosphate hydrolases"/>
    <property type="match status" value="1"/>
</dbReference>
<dbReference type="GO" id="GO:0003824">
    <property type="term" value="F:catalytic activity"/>
    <property type="evidence" value="ECO:0007669"/>
    <property type="project" value="InterPro"/>
</dbReference>
<keyword evidence="7" id="KW-1185">Reference proteome</keyword>
<feature type="repeat" description="ANK" evidence="2">
    <location>
        <begin position="879"/>
        <end position="911"/>
    </location>
</feature>